<dbReference type="PANTHER" id="PTHR43792">
    <property type="entry name" value="GNAT FAMILY, PUTATIVE (AFU_ORTHOLOGUE AFUA_3G00765)-RELATED-RELATED"/>
    <property type="match status" value="1"/>
</dbReference>
<dbReference type="InterPro" id="IPR016181">
    <property type="entry name" value="Acyl_CoA_acyltransferase"/>
</dbReference>
<comment type="caution">
    <text evidence="2">The sequence shown here is derived from an EMBL/GenBank/DDBJ whole genome shotgun (WGS) entry which is preliminary data.</text>
</comment>
<dbReference type="InterPro" id="IPR000182">
    <property type="entry name" value="GNAT_dom"/>
</dbReference>
<dbReference type="Gene3D" id="3.40.630.30">
    <property type="match status" value="1"/>
</dbReference>
<dbReference type="PROSITE" id="PS51186">
    <property type="entry name" value="GNAT"/>
    <property type="match status" value="1"/>
</dbReference>
<reference evidence="3" key="1">
    <citation type="submission" date="2023-07" db="EMBL/GenBank/DDBJ databases">
        <authorList>
            <person name="Colorado M.A."/>
            <person name="Villamil L.M."/>
            <person name="Melo J.F."/>
            <person name="Rodriguez J.A."/>
            <person name="Ruiz R.Y."/>
        </authorList>
    </citation>
    <scope>NUCLEOTIDE SEQUENCE [LARGE SCALE GENOMIC DNA]</scope>
    <source>
        <strain evidence="3">C33</strain>
    </source>
</reference>
<dbReference type="Proteomes" id="UP001279681">
    <property type="component" value="Unassembled WGS sequence"/>
</dbReference>
<accession>A0ABU4WCT3</accession>
<proteinExistence type="predicted"/>
<evidence type="ECO:0000259" key="1">
    <source>
        <dbReference type="PROSITE" id="PS51186"/>
    </source>
</evidence>
<evidence type="ECO:0000313" key="3">
    <source>
        <dbReference type="Proteomes" id="UP001279681"/>
    </source>
</evidence>
<dbReference type="SUPFAM" id="SSF55729">
    <property type="entry name" value="Acyl-CoA N-acyltransferases (Nat)"/>
    <property type="match status" value="1"/>
</dbReference>
<dbReference type="InterPro" id="IPR051531">
    <property type="entry name" value="N-acetyltransferase"/>
</dbReference>
<organism evidence="2 3">
    <name type="scientific">Candidatus Cetobacterium colombiensis</name>
    <dbReference type="NCBI Taxonomy" id="3073100"/>
    <lineage>
        <taxon>Bacteria</taxon>
        <taxon>Fusobacteriati</taxon>
        <taxon>Fusobacteriota</taxon>
        <taxon>Fusobacteriia</taxon>
        <taxon>Fusobacteriales</taxon>
        <taxon>Fusobacteriaceae</taxon>
        <taxon>Cetobacterium</taxon>
    </lineage>
</organism>
<evidence type="ECO:0000313" key="2">
    <source>
        <dbReference type="EMBL" id="MDX8337331.1"/>
    </source>
</evidence>
<feature type="domain" description="N-acetyltransferase" evidence="1">
    <location>
        <begin position="14"/>
        <end position="170"/>
    </location>
</feature>
<keyword evidence="3" id="KW-1185">Reference proteome</keyword>
<sequence>MVHLGTKELYSDRLILRKLRELDAEMMFNNWCTDSDVTKYLRWLPHKNIDITKSLLKNWVNNYESDKNYLWGIELKENGQLIGTIAVVDLDKFEIGYALSKNMWGKGIMTEALDRVIKFFFEEVGAEKIVSWHDILNPASGKVMLKVGMRYIGNEKNYYINPFGEKIEVAKYEIIKK</sequence>
<name>A0ABU4WCT3_9FUSO</name>
<protein>
    <submittedName>
        <fullName evidence="2">GNAT family N-acetyltransferase</fullName>
    </submittedName>
</protein>
<gene>
    <name evidence="2" type="ORF">RFV38_12670</name>
</gene>
<dbReference type="EMBL" id="JAVIKH010000031">
    <property type="protein sequence ID" value="MDX8337331.1"/>
    <property type="molecule type" value="Genomic_DNA"/>
</dbReference>
<dbReference type="PANTHER" id="PTHR43792:SF1">
    <property type="entry name" value="N-ACETYLTRANSFERASE DOMAIN-CONTAINING PROTEIN"/>
    <property type="match status" value="1"/>
</dbReference>
<dbReference type="RefSeq" id="WP_320314673.1">
    <property type="nucleotide sequence ID" value="NZ_JAVIKH010000031.1"/>
</dbReference>
<dbReference type="Pfam" id="PF13302">
    <property type="entry name" value="Acetyltransf_3"/>
    <property type="match status" value="1"/>
</dbReference>